<dbReference type="PATRIC" id="fig|1679170.3.peg.1784"/>
<feature type="compositionally biased region" description="Basic and acidic residues" evidence="1">
    <location>
        <begin position="29"/>
        <end position="44"/>
    </location>
</feature>
<name>A0A0K9GS86_9BACI</name>
<evidence type="ECO:0000313" key="3">
    <source>
        <dbReference type="Proteomes" id="UP000037146"/>
    </source>
</evidence>
<evidence type="ECO:0000313" key="2">
    <source>
        <dbReference type="EMBL" id="KMY49549.1"/>
    </source>
</evidence>
<feature type="compositionally biased region" description="Polar residues" evidence="1">
    <location>
        <begin position="51"/>
        <end position="61"/>
    </location>
</feature>
<accession>A0A0K9GS86</accession>
<feature type="region of interest" description="Disordered" evidence="1">
    <location>
        <begin position="22"/>
        <end position="61"/>
    </location>
</feature>
<proteinExistence type="predicted"/>
<dbReference type="Proteomes" id="UP000037146">
    <property type="component" value="Unassembled WGS sequence"/>
</dbReference>
<dbReference type="EMBL" id="LFZW01000001">
    <property type="protein sequence ID" value="KMY49549.1"/>
    <property type="molecule type" value="Genomic_DNA"/>
</dbReference>
<dbReference type="RefSeq" id="WP_049680881.1">
    <property type="nucleotide sequence ID" value="NZ_LFZW01000001.1"/>
</dbReference>
<sequence>MDPVAKEKLKQWKKDHQLMKVAAKKPKEKKTEQLSKREWEDIMGKNRPTYKRQTGSFRQRG</sequence>
<dbReference type="STRING" id="1679170.AC625_08320"/>
<protein>
    <submittedName>
        <fullName evidence="2">Uncharacterized protein</fullName>
    </submittedName>
</protein>
<comment type="caution">
    <text evidence="2">The sequence shown here is derived from an EMBL/GenBank/DDBJ whole genome shotgun (WGS) entry which is preliminary data.</text>
</comment>
<gene>
    <name evidence="2" type="ORF">AC625_08320</name>
</gene>
<dbReference type="OrthoDB" id="2943494at2"/>
<keyword evidence="3" id="KW-1185">Reference proteome</keyword>
<reference evidence="3" key="1">
    <citation type="submission" date="2015-07" db="EMBL/GenBank/DDBJ databases">
        <title>Genome sequencing project for genomic taxonomy and phylogenomics of Bacillus-like bacteria.</title>
        <authorList>
            <person name="Liu B."/>
            <person name="Wang J."/>
            <person name="Zhu Y."/>
            <person name="Liu G."/>
            <person name="Chen Q."/>
            <person name="Chen Z."/>
            <person name="Lan J."/>
            <person name="Che J."/>
            <person name="Ge C."/>
            <person name="Shi H."/>
            <person name="Pan Z."/>
            <person name="Liu X."/>
        </authorList>
    </citation>
    <scope>NUCLEOTIDE SEQUENCE [LARGE SCALE GENOMIC DNA]</scope>
    <source>
        <strain evidence="3">FJAT-27997</strain>
    </source>
</reference>
<dbReference type="AlphaFoldDB" id="A0A0K9GS86"/>
<organism evidence="2 3">
    <name type="scientific">Peribacillus loiseleuriae</name>
    <dbReference type="NCBI Taxonomy" id="1679170"/>
    <lineage>
        <taxon>Bacteria</taxon>
        <taxon>Bacillati</taxon>
        <taxon>Bacillota</taxon>
        <taxon>Bacilli</taxon>
        <taxon>Bacillales</taxon>
        <taxon>Bacillaceae</taxon>
        <taxon>Peribacillus</taxon>
    </lineage>
</organism>
<evidence type="ECO:0000256" key="1">
    <source>
        <dbReference type="SAM" id="MobiDB-lite"/>
    </source>
</evidence>